<keyword evidence="2" id="KW-1185">Reference proteome</keyword>
<dbReference type="EMBL" id="CAEY01000424">
    <property type="status" value="NOT_ANNOTATED_CDS"/>
    <property type="molecule type" value="Genomic_DNA"/>
</dbReference>
<accession>T1KSC8</accession>
<dbReference type="AlphaFoldDB" id="T1KSC8"/>
<name>T1KSC8_TETUR</name>
<evidence type="ECO:0000313" key="2">
    <source>
        <dbReference type="Proteomes" id="UP000015104"/>
    </source>
</evidence>
<protein>
    <submittedName>
        <fullName evidence="1">Uncharacterized protein</fullName>
    </submittedName>
</protein>
<reference evidence="2" key="1">
    <citation type="submission" date="2011-08" db="EMBL/GenBank/DDBJ databases">
        <authorList>
            <person name="Rombauts S."/>
        </authorList>
    </citation>
    <scope>NUCLEOTIDE SEQUENCE</scope>
    <source>
        <strain evidence="2">London</strain>
    </source>
</reference>
<proteinExistence type="predicted"/>
<evidence type="ECO:0000313" key="1">
    <source>
        <dbReference type="EnsemblMetazoa" id="tetur19g02690.1"/>
    </source>
</evidence>
<organism evidence="1 2">
    <name type="scientific">Tetranychus urticae</name>
    <name type="common">Two-spotted spider mite</name>
    <dbReference type="NCBI Taxonomy" id="32264"/>
    <lineage>
        <taxon>Eukaryota</taxon>
        <taxon>Metazoa</taxon>
        <taxon>Ecdysozoa</taxon>
        <taxon>Arthropoda</taxon>
        <taxon>Chelicerata</taxon>
        <taxon>Arachnida</taxon>
        <taxon>Acari</taxon>
        <taxon>Acariformes</taxon>
        <taxon>Trombidiformes</taxon>
        <taxon>Prostigmata</taxon>
        <taxon>Eleutherengona</taxon>
        <taxon>Raphignathae</taxon>
        <taxon>Tetranychoidea</taxon>
        <taxon>Tetranychidae</taxon>
        <taxon>Tetranychus</taxon>
    </lineage>
</organism>
<dbReference type="Proteomes" id="UP000015104">
    <property type="component" value="Unassembled WGS sequence"/>
</dbReference>
<reference evidence="1" key="2">
    <citation type="submission" date="2015-06" db="UniProtKB">
        <authorList>
            <consortium name="EnsemblMetazoa"/>
        </authorList>
    </citation>
    <scope>IDENTIFICATION</scope>
</reference>
<sequence length="97" mass="11483">MRAKLYYLCKFIRENETIYGLSRRICISIHMQLPANAFLMRNWREEMVAISLNVVRLENDRFVNLRNYGDLAEVIEKVCLPSVNGECHKLNISMFQK</sequence>
<dbReference type="EnsemblMetazoa" id="tetur19g02690.1">
    <property type="protein sequence ID" value="tetur19g02690.1"/>
    <property type="gene ID" value="tetur19g02690"/>
</dbReference>
<dbReference type="HOGENOM" id="CLU_2349411_0_0_1"/>